<evidence type="ECO:0000313" key="2">
    <source>
        <dbReference type="EMBL" id="GFS79561.1"/>
    </source>
</evidence>
<evidence type="ECO:0000256" key="1">
    <source>
        <dbReference type="SAM" id="MobiDB-lite"/>
    </source>
</evidence>
<keyword evidence="3" id="KW-1185">Reference proteome</keyword>
<proteinExistence type="predicted"/>
<dbReference type="AlphaFoldDB" id="A0A8X6T7I8"/>
<name>A0A8X6T7I8_NEPPI</name>
<comment type="caution">
    <text evidence="2">The sequence shown here is derived from an EMBL/GenBank/DDBJ whole genome shotgun (WGS) entry which is preliminary data.</text>
</comment>
<dbReference type="EMBL" id="BMAW01097434">
    <property type="protein sequence ID" value="GFS79561.1"/>
    <property type="molecule type" value="Genomic_DNA"/>
</dbReference>
<organism evidence="2 3">
    <name type="scientific">Nephila pilipes</name>
    <name type="common">Giant wood spider</name>
    <name type="synonym">Nephila maculata</name>
    <dbReference type="NCBI Taxonomy" id="299642"/>
    <lineage>
        <taxon>Eukaryota</taxon>
        <taxon>Metazoa</taxon>
        <taxon>Ecdysozoa</taxon>
        <taxon>Arthropoda</taxon>
        <taxon>Chelicerata</taxon>
        <taxon>Arachnida</taxon>
        <taxon>Araneae</taxon>
        <taxon>Araneomorphae</taxon>
        <taxon>Entelegynae</taxon>
        <taxon>Araneoidea</taxon>
        <taxon>Nephilidae</taxon>
        <taxon>Nephila</taxon>
    </lineage>
</organism>
<accession>A0A8X6T7I8</accession>
<protein>
    <submittedName>
        <fullName evidence="2">Uncharacterized protein</fullName>
    </submittedName>
</protein>
<evidence type="ECO:0000313" key="3">
    <source>
        <dbReference type="Proteomes" id="UP000887013"/>
    </source>
</evidence>
<gene>
    <name evidence="2" type="primary">AVEN_236479_1</name>
    <name evidence="2" type="ORF">NPIL_703541</name>
</gene>
<sequence>MDNFKRTISEAREENRFDPDAVQLKKISQAFLKNPDRTTLKNVDKRTGFIFNNMLIVKCFFTSGLRKVEPGMIHLIPTTNVPALIYELPPSNRRSQAEPNLYRRSFEPYDQMLLYHRTTMEPHTSYPIPAGTLYILMTIQKTVFAKDVESETILTNRLQNGFRLIDFRKAKKYHQKSYKLPSPTPAHTPVEERPTSSKRPLSRNPFEEPSRYKKMWIAPATRWIQRPPIPSRLGPFFSKHTIHQNWNVYP</sequence>
<dbReference type="Proteomes" id="UP000887013">
    <property type="component" value="Unassembled WGS sequence"/>
</dbReference>
<feature type="region of interest" description="Disordered" evidence="1">
    <location>
        <begin position="176"/>
        <end position="206"/>
    </location>
</feature>
<reference evidence="2" key="1">
    <citation type="submission" date="2020-08" db="EMBL/GenBank/DDBJ databases">
        <title>Multicomponent nature underlies the extraordinary mechanical properties of spider dragline silk.</title>
        <authorList>
            <person name="Kono N."/>
            <person name="Nakamura H."/>
            <person name="Mori M."/>
            <person name="Yoshida Y."/>
            <person name="Ohtoshi R."/>
            <person name="Malay A.D."/>
            <person name="Moran D.A.P."/>
            <person name="Tomita M."/>
            <person name="Numata K."/>
            <person name="Arakawa K."/>
        </authorList>
    </citation>
    <scope>NUCLEOTIDE SEQUENCE</scope>
</reference>